<name>D7M6A8_ARALL</name>
<evidence type="ECO:0000313" key="2">
    <source>
        <dbReference type="Proteomes" id="UP000008694"/>
    </source>
</evidence>
<dbReference type="Proteomes" id="UP000008694">
    <property type="component" value="Unassembled WGS sequence"/>
</dbReference>
<accession>D7M6A8</accession>
<dbReference type="EMBL" id="GL348718">
    <property type="protein sequence ID" value="EFH50669.1"/>
    <property type="molecule type" value="Genomic_DNA"/>
</dbReference>
<proteinExistence type="predicted"/>
<dbReference type="AlphaFoldDB" id="D7M6A8"/>
<evidence type="ECO:0000313" key="1">
    <source>
        <dbReference type="EMBL" id="EFH50669.1"/>
    </source>
</evidence>
<gene>
    <name evidence="1" type="ORF">ARALYDRAFT_910898</name>
</gene>
<dbReference type="Gramene" id="scaffold_602955.1">
    <property type="protein sequence ID" value="scaffold_602955.1"/>
    <property type="gene ID" value="scaffold_602955.1"/>
</dbReference>
<dbReference type="HOGENOM" id="CLU_2267457_0_0_1"/>
<keyword evidence="2" id="KW-1185">Reference proteome</keyword>
<protein>
    <submittedName>
        <fullName evidence="1">Uncharacterized protein</fullName>
    </submittedName>
</protein>
<sequence length="103" mass="11774">MGKDFFLFPKFPPVWSGLDVQASLVLQGSSSRLMVFSDYVSDSVIPRIALDADIQGPFVIVLILQFLWFSCNDLFPQSISSYTIDWWSLWHSLPCSFPPFEAY</sequence>
<reference evidence="2" key="1">
    <citation type="journal article" date="2011" name="Nat. Genet.">
        <title>The Arabidopsis lyrata genome sequence and the basis of rapid genome size change.</title>
        <authorList>
            <person name="Hu T.T."/>
            <person name="Pattyn P."/>
            <person name="Bakker E.G."/>
            <person name="Cao J."/>
            <person name="Cheng J.-F."/>
            <person name="Clark R.M."/>
            <person name="Fahlgren N."/>
            <person name="Fawcett J.A."/>
            <person name="Grimwood J."/>
            <person name="Gundlach H."/>
            <person name="Haberer G."/>
            <person name="Hollister J.D."/>
            <person name="Ossowski S."/>
            <person name="Ottilar R.P."/>
            <person name="Salamov A.A."/>
            <person name="Schneeberger K."/>
            <person name="Spannagl M."/>
            <person name="Wang X."/>
            <person name="Yang L."/>
            <person name="Nasrallah M.E."/>
            <person name="Bergelson J."/>
            <person name="Carrington J.C."/>
            <person name="Gaut B.S."/>
            <person name="Schmutz J."/>
            <person name="Mayer K.F.X."/>
            <person name="Van de Peer Y."/>
            <person name="Grigoriev I.V."/>
            <person name="Nordborg M."/>
            <person name="Weigel D."/>
            <person name="Guo Y.-L."/>
        </authorList>
    </citation>
    <scope>NUCLEOTIDE SEQUENCE [LARGE SCALE GENOMIC DNA]</scope>
    <source>
        <strain evidence="2">cv. MN47</strain>
    </source>
</reference>
<organism evidence="2">
    <name type="scientific">Arabidopsis lyrata subsp. lyrata</name>
    <name type="common">Lyre-leaved rock-cress</name>
    <dbReference type="NCBI Taxonomy" id="81972"/>
    <lineage>
        <taxon>Eukaryota</taxon>
        <taxon>Viridiplantae</taxon>
        <taxon>Streptophyta</taxon>
        <taxon>Embryophyta</taxon>
        <taxon>Tracheophyta</taxon>
        <taxon>Spermatophyta</taxon>
        <taxon>Magnoliopsida</taxon>
        <taxon>eudicotyledons</taxon>
        <taxon>Gunneridae</taxon>
        <taxon>Pentapetalae</taxon>
        <taxon>rosids</taxon>
        <taxon>malvids</taxon>
        <taxon>Brassicales</taxon>
        <taxon>Brassicaceae</taxon>
        <taxon>Camelineae</taxon>
        <taxon>Arabidopsis</taxon>
    </lineage>
</organism>